<reference evidence="2" key="1">
    <citation type="journal article" date="2022" name="Plant J.">
        <title>Strategies of tolerance reflected in two North American maple genomes.</title>
        <authorList>
            <person name="McEvoy S.L."/>
            <person name="Sezen U.U."/>
            <person name="Trouern-Trend A."/>
            <person name="McMahon S.M."/>
            <person name="Schaberg P.G."/>
            <person name="Yang J."/>
            <person name="Wegrzyn J.L."/>
            <person name="Swenson N.G."/>
        </authorList>
    </citation>
    <scope>NUCLEOTIDE SEQUENCE</scope>
    <source>
        <strain evidence="2">NS2018</strain>
    </source>
</reference>
<protein>
    <recommendedName>
        <fullName evidence="1">START domain-containing protein</fullName>
    </recommendedName>
</protein>
<dbReference type="InterPro" id="IPR002913">
    <property type="entry name" value="START_lipid-bd_dom"/>
</dbReference>
<dbReference type="PANTHER" id="PTHR45654">
    <property type="entry name" value="HOMEOBOX-LEUCINE ZIPPER PROTEIN MERISTEM L1"/>
    <property type="match status" value="1"/>
</dbReference>
<dbReference type="Proteomes" id="UP001168877">
    <property type="component" value="Unassembled WGS sequence"/>
</dbReference>
<gene>
    <name evidence="2" type="ORF">LWI29_038344</name>
</gene>
<feature type="domain" description="START" evidence="1">
    <location>
        <begin position="1"/>
        <end position="182"/>
    </location>
</feature>
<dbReference type="Pfam" id="PF01852">
    <property type="entry name" value="START"/>
    <property type="match status" value="1"/>
</dbReference>
<reference evidence="2" key="2">
    <citation type="submission" date="2023-06" db="EMBL/GenBank/DDBJ databases">
        <authorList>
            <person name="Swenson N.G."/>
            <person name="Wegrzyn J.L."/>
            <person name="Mcevoy S.L."/>
        </authorList>
    </citation>
    <scope>NUCLEOTIDE SEQUENCE</scope>
    <source>
        <strain evidence="2">NS2018</strain>
        <tissue evidence="2">Leaf</tissue>
    </source>
</reference>
<dbReference type="InterPro" id="IPR042160">
    <property type="entry name" value="HD-Zip_IV"/>
</dbReference>
<organism evidence="2 3">
    <name type="scientific">Acer saccharum</name>
    <name type="common">Sugar maple</name>
    <dbReference type="NCBI Taxonomy" id="4024"/>
    <lineage>
        <taxon>Eukaryota</taxon>
        <taxon>Viridiplantae</taxon>
        <taxon>Streptophyta</taxon>
        <taxon>Embryophyta</taxon>
        <taxon>Tracheophyta</taxon>
        <taxon>Spermatophyta</taxon>
        <taxon>Magnoliopsida</taxon>
        <taxon>eudicotyledons</taxon>
        <taxon>Gunneridae</taxon>
        <taxon>Pentapetalae</taxon>
        <taxon>rosids</taxon>
        <taxon>malvids</taxon>
        <taxon>Sapindales</taxon>
        <taxon>Sapindaceae</taxon>
        <taxon>Hippocastanoideae</taxon>
        <taxon>Acereae</taxon>
        <taxon>Acer</taxon>
    </lineage>
</organism>
<evidence type="ECO:0000259" key="1">
    <source>
        <dbReference type="PROSITE" id="PS50848"/>
    </source>
</evidence>
<name>A0AA39T9V2_ACESA</name>
<evidence type="ECO:0000313" key="3">
    <source>
        <dbReference type="Proteomes" id="UP001168877"/>
    </source>
</evidence>
<comment type="caution">
    <text evidence="2">The sequence shown here is derived from an EMBL/GenBank/DDBJ whole genome shotgun (WGS) entry which is preliminary data.</text>
</comment>
<dbReference type="GO" id="GO:0008289">
    <property type="term" value="F:lipid binding"/>
    <property type="evidence" value="ECO:0007669"/>
    <property type="project" value="InterPro"/>
</dbReference>
<accession>A0AA39T9V2</accession>
<dbReference type="AlphaFoldDB" id="A0AA39T9V2"/>
<sequence length="339" mass="38394">MVEMYFINAWNLQDTWNPYIPQVVRKVIAEWPNSILQRITKGSGGESSKSVAAAVAARSNDWSIIKEVEATFQLPTPLVPVRQLKFYRCFPMLGEDAFAILDIGEQYLYEVNPDSAYLCRRPSGMIIEGNKNSSEVTWVEHIEIPEAIAVDNIFSTMLDQNLAFCARRWVTTLLERLKQGVLHVTYDPEFATAMKIEKDWESTATKRLAKLIDRIKSEFFRTISAPSQGIWVTLSNEEGVRVLRRKSSSIELFDHKAVTSFRVPATPETVFNLQSKVSSSHGMRTRNSLKSGSVEEEAAKTVELGIALGFDFSEVEDEVLEEITRREKEDIARFEAISG</sequence>
<keyword evidence="3" id="KW-1185">Reference proteome</keyword>
<dbReference type="EMBL" id="JAUESC010000003">
    <property type="protein sequence ID" value="KAK0602930.1"/>
    <property type="molecule type" value="Genomic_DNA"/>
</dbReference>
<dbReference type="SUPFAM" id="SSF55961">
    <property type="entry name" value="Bet v1-like"/>
    <property type="match status" value="1"/>
</dbReference>
<evidence type="ECO:0000313" key="2">
    <source>
        <dbReference type="EMBL" id="KAK0602930.1"/>
    </source>
</evidence>
<dbReference type="PROSITE" id="PS50848">
    <property type="entry name" value="START"/>
    <property type="match status" value="1"/>
</dbReference>
<dbReference type="GO" id="GO:0003677">
    <property type="term" value="F:DNA binding"/>
    <property type="evidence" value="ECO:0007669"/>
    <property type="project" value="UniProtKB-KW"/>
</dbReference>
<proteinExistence type="predicted"/>
<dbReference type="PANTHER" id="PTHR45654:SF90">
    <property type="entry name" value="HOMEOBOX-LEUCINE ZIPPER PROTEIN ROC7-LIKE"/>
    <property type="match status" value="1"/>
</dbReference>